<dbReference type="Proteomes" id="UP000007303">
    <property type="component" value="Unassembled WGS sequence"/>
</dbReference>
<reference evidence="5" key="2">
    <citation type="submission" date="2025-08" db="UniProtKB">
        <authorList>
            <consortium name="Ensembl"/>
        </authorList>
    </citation>
    <scope>IDENTIFICATION</scope>
</reference>
<feature type="domain" description="Laminin EGF-like" evidence="4">
    <location>
        <begin position="31"/>
        <end position="80"/>
    </location>
</feature>
<keyword evidence="2 3" id="KW-0424">Laminin EGF-like domain</keyword>
<protein>
    <recommendedName>
        <fullName evidence="4">Laminin EGF-like domain-containing protein</fullName>
    </recommendedName>
</protein>
<dbReference type="OMA" id="ICDELYG"/>
<dbReference type="GO" id="GO:0009888">
    <property type="term" value="P:tissue development"/>
    <property type="evidence" value="ECO:0007669"/>
    <property type="project" value="TreeGrafter"/>
</dbReference>
<feature type="disulfide bond" evidence="3">
    <location>
        <begin position="31"/>
        <end position="43"/>
    </location>
</feature>
<keyword evidence="6" id="KW-1185">Reference proteome</keyword>
<feature type="domain" description="Laminin EGF-like" evidence="4">
    <location>
        <begin position="82"/>
        <end position="116"/>
    </location>
</feature>
<organism evidence="5 6">
    <name type="scientific">Tetraodon nigroviridis</name>
    <name type="common">Spotted green pufferfish</name>
    <name type="synonym">Chelonodon nigroviridis</name>
    <dbReference type="NCBI Taxonomy" id="99883"/>
    <lineage>
        <taxon>Eukaryota</taxon>
        <taxon>Metazoa</taxon>
        <taxon>Chordata</taxon>
        <taxon>Craniata</taxon>
        <taxon>Vertebrata</taxon>
        <taxon>Euteleostomi</taxon>
        <taxon>Actinopterygii</taxon>
        <taxon>Neopterygii</taxon>
        <taxon>Teleostei</taxon>
        <taxon>Neoteleostei</taxon>
        <taxon>Acanthomorphata</taxon>
        <taxon>Eupercaria</taxon>
        <taxon>Tetraodontiformes</taxon>
        <taxon>Tetradontoidea</taxon>
        <taxon>Tetraodontidae</taxon>
        <taxon>Tetraodon</taxon>
    </lineage>
</organism>
<evidence type="ECO:0000256" key="1">
    <source>
        <dbReference type="ARBA" id="ARBA00023157"/>
    </source>
</evidence>
<dbReference type="PRINTS" id="PR00011">
    <property type="entry name" value="EGFLAMININ"/>
</dbReference>
<dbReference type="Gene3D" id="2.10.25.10">
    <property type="entry name" value="Laminin"/>
    <property type="match status" value="2"/>
</dbReference>
<dbReference type="PROSITE" id="PS01248">
    <property type="entry name" value="EGF_LAM_1"/>
    <property type="match status" value="1"/>
</dbReference>
<evidence type="ECO:0000256" key="2">
    <source>
        <dbReference type="ARBA" id="ARBA00023292"/>
    </source>
</evidence>
<keyword evidence="1 3" id="KW-1015">Disulfide bond</keyword>
<dbReference type="PANTHER" id="PTHR10574">
    <property type="entry name" value="NETRIN/LAMININ-RELATED"/>
    <property type="match status" value="1"/>
</dbReference>
<feature type="disulfide bond" evidence="3">
    <location>
        <begin position="51"/>
        <end position="60"/>
    </location>
</feature>
<dbReference type="InterPro" id="IPR002049">
    <property type="entry name" value="LE_dom"/>
</dbReference>
<evidence type="ECO:0000313" key="6">
    <source>
        <dbReference type="Proteomes" id="UP000007303"/>
    </source>
</evidence>
<dbReference type="PROSITE" id="PS50027">
    <property type="entry name" value="EGF_LAM_2"/>
    <property type="match status" value="2"/>
</dbReference>
<dbReference type="AlphaFoldDB" id="H3DKD8"/>
<evidence type="ECO:0000259" key="4">
    <source>
        <dbReference type="PROSITE" id="PS50027"/>
    </source>
</evidence>
<dbReference type="GO" id="GO:0005604">
    <property type="term" value="C:basement membrane"/>
    <property type="evidence" value="ECO:0007669"/>
    <property type="project" value="UniProtKB-SubCell"/>
</dbReference>
<accession>H3DKD8</accession>
<dbReference type="GO" id="GO:0009887">
    <property type="term" value="P:animal organ morphogenesis"/>
    <property type="evidence" value="ECO:0007669"/>
    <property type="project" value="TreeGrafter"/>
</dbReference>
<reference evidence="5" key="3">
    <citation type="submission" date="2025-09" db="UniProtKB">
        <authorList>
            <consortium name="Ensembl"/>
        </authorList>
    </citation>
    <scope>IDENTIFICATION</scope>
</reference>
<dbReference type="Pfam" id="PF00053">
    <property type="entry name" value="EGF_laminin"/>
    <property type="match status" value="3"/>
</dbReference>
<sequence>MCKPAFDGPRCEQCKSGFHSYPNSAFLFPVCSCDPHTSLDVSCTPSGQCRCQPNYSGASCDQCAPGYYGYPSCAPCGCSAEGSHYSHCDRLSGQCVCRPGVVGRRCDACTHGLYGI</sequence>
<name>H3DKD8_TETNG</name>
<dbReference type="InterPro" id="IPR050440">
    <property type="entry name" value="Laminin/Netrin_ECM"/>
</dbReference>
<feature type="disulfide bond" evidence="3">
    <location>
        <begin position="97"/>
        <end position="106"/>
    </location>
</feature>
<dbReference type="InParanoid" id="H3DKD8"/>
<dbReference type="GeneTree" id="ENSGT00940000156537"/>
<dbReference type="STRING" id="99883.ENSTNIP00000020984"/>
<reference evidence="6" key="1">
    <citation type="journal article" date="2004" name="Nature">
        <title>Genome duplication in the teleost fish Tetraodon nigroviridis reveals the early vertebrate proto-karyotype.</title>
        <authorList>
            <person name="Jaillon O."/>
            <person name="Aury J.-M."/>
            <person name="Brunet F."/>
            <person name="Petit J.-L."/>
            <person name="Stange-Thomann N."/>
            <person name="Mauceli E."/>
            <person name="Bouneau L."/>
            <person name="Fischer C."/>
            <person name="Ozouf-Costaz C."/>
            <person name="Bernot A."/>
            <person name="Nicaud S."/>
            <person name="Jaffe D."/>
            <person name="Fisher S."/>
            <person name="Lutfalla G."/>
            <person name="Dossat C."/>
            <person name="Segurens B."/>
            <person name="Dasilva C."/>
            <person name="Salanoubat M."/>
            <person name="Levy M."/>
            <person name="Boudet N."/>
            <person name="Castellano S."/>
            <person name="Anthouard V."/>
            <person name="Jubin C."/>
            <person name="Castelli V."/>
            <person name="Katinka M."/>
            <person name="Vacherie B."/>
            <person name="Biemont C."/>
            <person name="Skalli Z."/>
            <person name="Cattolico L."/>
            <person name="Poulain J."/>
            <person name="De Berardinis V."/>
            <person name="Cruaud C."/>
            <person name="Duprat S."/>
            <person name="Brottier P."/>
            <person name="Coutanceau J.-P."/>
            <person name="Gouzy J."/>
            <person name="Parra G."/>
            <person name="Lardier G."/>
            <person name="Chapple C."/>
            <person name="McKernan K.J."/>
            <person name="McEwan P."/>
            <person name="Bosak S."/>
            <person name="Kellis M."/>
            <person name="Volff J.-N."/>
            <person name="Guigo R."/>
            <person name="Zody M.C."/>
            <person name="Mesirov J."/>
            <person name="Lindblad-Toh K."/>
            <person name="Birren B."/>
            <person name="Nusbaum C."/>
            <person name="Kahn D."/>
            <person name="Robinson-Rechavi M."/>
            <person name="Laudet V."/>
            <person name="Schachter V."/>
            <person name="Quetier F."/>
            <person name="Saurin W."/>
            <person name="Scarpelli C."/>
            <person name="Wincker P."/>
            <person name="Lander E.S."/>
            <person name="Weissenbach J."/>
            <person name="Roest Crollius H."/>
        </authorList>
    </citation>
    <scope>NUCLEOTIDE SEQUENCE [LARGE SCALE GENOMIC DNA]</scope>
</reference>
<dbReference type="Ensembl" id="ENSTNIT00000021217.1">
    <property type="protein sequence ID" value="ENSTNIP00000020984.1"/>
    <property type="gene ID" value="ENSTNIG00000017827.1"/>
</dbReference>
<comment type="caution">
    <text evidence="3">Lacks conserved residue(s) required for the propagation of feature annotation.</text>
</comment>
<dbReference type="PANTHER" id="PTHR10574:SF406">
    <property type="entry name" value="LAMININ SUBUNIT ALPHA 5"/>
    <property type="match status" value="1"/>
</dbReference>
<evidence type="ECO:0000256" key="3">
    <source>
        <dbReference type="PROSITE-ProRule" id="PRU00460"/>
    </source>
</evidence>
<dbReference type="SMART" id="SM00180">
    <property type="entry name" value="EGF_Lam"/>
    <property type="match status" value="2"/>
</dbReference>
<dbReference type="SUPFAM" id="SSF57196">
    <property type="entry name" value="EGF/Laminin"/>
    <property type="match status" value="2"/>
</dbReference>
<proteinExistence type="predicted"/>
<evidence type="ECO:0000313" key="5">
    <source>
        <dbReference type="Ensembl" id="ENSTNIP00000020984.1"/>
    </source>
</evidence>
<dbReference type="HOGENOM" id="CLU_1998291_0_0_1"/>
<dbReference type="CDD" id="cd00055">
    <property type="entry name" value="EGF_Lam"/>
    <property type="match status" value="2"/>
</dbReference>